<feature type="compositionally biased region" description="Low complexity" evidence="5">
    <location>
        <begin position="24"/>
        <end position="41"/>
    </location>
</feature>
<name>A0ABP9GNV0_9ACTN</name>
<evidence type="ECO:0000256" key="6">
    <source>
        <dbReference type="SAM" id="Phobius"/>
    </source>
</evidence>
<gene>
    <name evidence="8" type="ORF">GCM10023205_06580</name>
</gene>
<dbReference type="PANTHER" id="PTHR48125">
    <property type="entry name" value="LP07818P1"/>
    <property type="match status" value="1"/>
</dbReference>
<evidence type="ECO:0000313" key="8">
    <source>
        <dbReference type="EMBL" id="GAA4949010.1"/>
    </source>
</evidence>
<feature type="transmembrane region" description="Helical" evidence="6">
    <location>
        <begin position="426"/>
        <end position="452"/>
    </location>
</feature>
<dbReference type="PANTHER" id="PTHR48125:SF10">
    <property type="entry name" value="OS12G0136300 PROTEIN"/>
    <property type="match status" value="1"/>
</dbReference>
<dbReference type="InterPro" id="IPR049453">
    <property type="entry name" value="Memb_transporter_dom"/>
</dbReference>
<feature type="domain" description="Integral membrane bound transporter" evidence="7">
    <location>
        <begin position="429"/>
        <end position="555"/>
    </location>
</feature>
<organism evidence="8 9">
    <name type="scientific">Yinghuangia aomiensis</name>
    <dbReference type="NCBI Taxonomy" id="676205"/>
    <lineage>
        <taxon>Bacteria</taxon>
        <taxon>Bacillati</taxon>
        <taxon>Actinomycetota</taxon>
        <taxon>Actinomycetes</taxon>
        <taxon>Kitasatosporales</taxon>
        <taxon>Streptomycetaceae</taxon>
        <taxon>Yinghuangia</taxon>
    </lineage>
</organism>
<dbReference type="RefSeq" id="WP_345673695.1">
    <property type="nucleotide sequence ID" value="NZ_BAABHS010000002.1"/>
</dbReference>
<evidence type="ECO:0000256" key="1">
    <source>
        <dbReference type="ARBA" id="ARBA00004141"/>
    </source>
</evidence>
<feature type="transmembrane region" description="Helical" evidence="6">
    <location>
        <begin position="543"/>
        <end position="561"/>
    </location>
</feature>
<keyword evidence="4 6" id="KW-0472">Membrane</keyword>
<feature type="transmembrane region" description="Helical" evidence="6">
    <location>
        <begin position="106"/>
        <end position="138"/>
    </location>
</feature>
<evidence type="ECO:0000259" key="7">
    <source>
        <dbReference type="Pfam" id="PF13515"/>
    </source>
</evidence>
<reference evidence="9" key="1">
    <citation type="journal article" date="2019" name="Int. J. Syst. Evol. Microbiol.">
        <title>The Global Catalogue of Microorganisms (GCM) 10K type strain sequencing project: providing services to taxonomists for standard genome sequencing and annotation.</title>
        <authorList>
            <consortium name="The Broad Institute Genomics Platform"/>
            <consortium name="The Broad Institute Genome Sequencing Center for Infectious Disease"/>
            <person name="Wu L."/>
            <person name="Ma J."/>
        </authorList>
    </citation>
    <scope>NUCLEOTIDE SEQUENCE [LARGE SCALE GENOMIC DNA]</scope>
    <source>
        <strain evidence="9">JCM 17986</strain>
    </source>
</reference>
<evidence type="ECO:0000256" key="2">
    <source>
        <dbReference type="ARBA" id="ARBA00022692"/>
    </source>
</evidence>
<feature type="transmembrane region" description="Helical" evidence="6">
    <location>
        <begin position="173"/>
        <end position="193"/>
    </location>
</feature>
<feature type="transmembrane region" description="Helical" evidence="6">
    <location>
        <begin position="150"/>
        <end position="167"/>
    </location>
</feature>
<feature type="compositionally biased region" description="Pro residues" evidence="5">
    <location>
        <begin position="66"/>
        <end position="80"/>
    </location>
</feature>
<dbReference type="Pfam" id="PF13515">
    <property type="entry name" value="FUSC_2"/>
    <property type="match status" value="1"/>
</dbReference>
<feature type="region of interest" description="Disordered" evidence="5">
    <location>
        <begin position="729"/>
        <end position="750"/>
    </location>
</feature>
<evidence type="ECO:0000256" key="3">
    <source>
        <dbReference type="ARBA" id="ARBA00022989"/>
    </source>
</evidence>
<proteinExistence type="predicted"/>
<keyword evidence="9" id="KW-1185">Reference proteome</keyword>
<dbReference type="Proteomes" id="UP001500466">
    <property type="component" value="Unassembled WGS sequence"/>
</dbReference>
<accession>A0ABP9GNV0</accession>
<feature type="transmembrane region" description="Helical" evidence="6">
    <location>
        <begin position="488"/>
        <end position="506"/>
    </location>
</feature>
<feature type="transmembrane region" description="Helical" evidence="6">
    <location>
        <begin position="511"/>
        <end position="531"/>
    </location>
</feature>
<protein>
    <recommendedName>
        <fullName evidence="7">Integral membrane bound transporter domain-containing protein</fullName>
    </recommendedName>
</protein>
<comment type="caution">
    <text evidence="8">The sequence shown here is derived from an EMBL/GenBank/DDBJ whole genome shotgun (WGS) entry which is preliminary data.</text>
</comment>
<evidence type="ECO:0000256" key="5">
    <source>
        <dbReference type="SAM" id="MobiDB-lite"/>
    </source>
</evidence>
<evidence type="ECO:0000313" key="9">
    <source>
        <dbReference type="Proteomes" id="UP001500466"/>
    </source>
</evidence>
<keyword evidence="3 6" id="KW-1133">Transmembrane helix</keyword>
<evidence type="ECO:0000256" key="4">
    <source>
        <dbReference type="ARBA" id="ARBA00023136"/>
    </source>
</evidence>
<keyword evidence="2 6" id="KW-0812">Transmembrane</keyword>
<feature type="region of interest" description="Disordered" evidence="5">
    <location>
        <begin position="1"/>
        <end position="83"/>
    </location>
</feature>
<dbReference type="EMBL" id="BAABHS010000002">
    <property type="protein sequence ID" value="GAA4949010.1"/>
    <property type="molecule type" value="Genomic_DNA"/>
</dbReference>
<comment type="subcellular location">
    <subcellularLocation>
        <location evidence="1">Membrane</location>
        <topology evidence="1">Multi-pass membrane protein</topology>
    </subcellularLocation>
</comment>
<sequence>MTEDTRPQLGAASEPPRALPPGPSSGAAPSRALPAAPSPEAADVRPRPEESSEAPPGGSSTVPPASTLPPFPHAHPPGLAPDPRSTLRPIVTLAGDKFAWANGARAMFAVGIPFALVTAVGGVANGASAAVGGYAVLYATRDPYARRARVLAAVGLGLAVAYALGALVAGHAWPGVCTLTVVAAAATFLCSALRVGRPGGYMFTLVCAIGTFLPPDPSGIPADVGLLLLGTASAWLVSMSGWLVRPHHPEHVAIADAFRAVAGFLDAIGGEQLDAQRHTASGALYDAWVALIGADSKHARRSGEVRRLQVLVRRVFDIFHAGEVLAEERSRPLPPQIGDLVRGLADAVGQPERTPELPAFLDDAETDGQRELRASLRKAAKASAQCAIPGASPLQGERPGALELVHAAAGPASLIVPVSVRTGLAVGAATVLAALLPIVHPSWVAIGAAAALQGGNAVLDLEKALQRAIGTFLGVAIVVLFLHDLSPGPWAIVVLVSLLYGAAQTVMRRNLVVGVACITPVPLLLVGAGLHGSHVGDLAPTRLLDMLLGLGVGLFTSFVLWRRASTGRLPAALGRAIRAEALLLKAAVTGNAEENARWLRLRTAVRRELVDAWNAYESALGELAGRRASAERAWPVLIVVQRLGFRLMTAPLKPSVPAEEALPGDDAAALDRYLQELASAAEERRAPVPPELPELWGHPVLRQHLKRLARALTEAAQPPAPGFASHFLAGLPEPPRRVREAEMPSTGQLR</sequence>